<reference evidence="2 3" key="1">
    <citation type="submission" date="2017-10" db="EMBL/GenBank/DDBJ databases">
        <title>Whole genome sequencing of members of genus Pseudoxanthomonas.</title>
        <authorList>
            <person name="Kumar S."/>
            <person name="Bansal K."/>
            <person name="Kaur A."/>
            <person name="Patil P."/>
            <person name="Sharma S."/>
            <person name="Patil P.B."/>
        </authorList>
    </citation>
    <scope>NUCLEOTIDE SEQUENCE [LARGE SCALE GENOMIC DNA]</scope>
    <source>
        <strain evidence="2 3">DSM 17801</strain>
    </source>
</reference>
<comment type="caution">
    <text evidence="2">The sequence shown here is derived from an EMBL/GenBank/DDBJ whole genome shotgun (WGS) entry which is preliminary data.</text>
</comment>
<organism evidence="2 3">
    <name type="scientific">Pseudoxanthomonas daejeonensis</name>
    <dbReference type="NCBI Taxonomy" id="266062"/>
    <lineage>
        <taxon>Bacteria</taxon>
        <taxon>Pseudomonadati</taxon>
        <taxon>Pseudomonadota</taxon>
        <taxon>Gammaproteobacteria</taxon>
        <taxon>Lysobacterales</taxon>
        <taxon>Lysobacteraceae</taxon>
        <taxon>Pseudoxanthomonas</taxon>
    </lineage>
</organism>
<evidence type="ECO:0008006" key="4">
    <source>
        <dbReference type="Google" id="ProtNLM"/>
    </source>
</evidence>
<sequence length="116" mass="12487">MDTKRFLAAAFLAGIAFAATANEAPALTTCIDLGPDRDITRHGSTSSFSLRDGESYYHVELRGACHSLASARSVSIRSQGVDNRVCPKGTRVQTRYDICQVKRIEAIGVSPAAHPH</sequence>
<dbReference type="EMBL" id="PDWN01000009">
    <property type="protein sequence ID" value="KAF1694021.1"/>
    <property type="molecule type" value="Genomic_DNA"/>
</dbReference>
<accession>A0ABQ6Z6K2</accession>
<name>A0ABQ6Z6K2_9GAMM</name>
<evidence type="ECO:0000313" key="3">
    <source>
        <dbReference type="Proteomes" id="UP000788419"/>
    </source>
</evidence>
<gene>
    <name evidence="2" type="ORF">CSC65_10185</name>
</gene>
<dbReference type="Proteomes" id="UP000788419">
    <property type="component" value="Unassembled WGS sequence"/>
</dbReference>
<evidence type="ECO:0000313" key="2">
    <source>
        <dbReference type="EMBL" id="KAF1694021.1"/>
    </source>
</evidence>
<feature type="signal peptide" evidence="1">
    <location>
        <begin position="1"/>
        <end position="21"/>
    </location>
</feature>
<keyword evidence="3" id="KW-1185">Reference proteome</keyword>
<dbReference type="RefSeq" id="WP_162410488.1">
    <property type="nucleotide sequence ID" value="NZ_PDWN01000009.1"/>
</dbReference>
<keyword evidence="1" id="KW-0732">Signal</keyword>
<proteinExistence type="predicted"/>
<protein>
    <recommendedName>
        <fullName evidence="4">Secreted protein</fullName>
    </recommendedName>
</protein>
<evidence type="ECO:0000256" key="1">
    <source>
        <dbReference type="SAM" id="SignalP"/>
    </source>
</evidence>
<feature type="chain" id="PRO_5046660110" description="Secreted protein" evidence="1">
    <location>
        <begin position="22"/>
        <end position="116"/>
    </location>
</feature>